<evidence type="ECO:0000313" key="5">
    <source>
        <dbReference type="EMBL" id="SDZ49146.1"/>
    </source>
</evidence>
<feature type="compositionally biased region" description="Gly residues" evidence="2">
    <location>
        <begin position="1425"/>
        <end position="1441"/>
    </location>
</feature>
<evidence type="ECO:0000256" key="3">
    <source>
        <dbReference type="SAM" id="Phobius"/>
    </source>
</evidence>
<dbReference type="InterPro" id="IPR013491">
    <property type="entry name" value="Tape_meas_N"/>
</dbReference>
<protein>
    <recommendedName>
        <fullName evidence="4">Tape measure protein N-terminal domain-containing protein</fullName>
    </recommendedName>
</protein>
<feature type="transmembrane region" description="Helical" evidence="3">
    <location>
        <begin position="312"/>
        <end position="333"/>
    </location>
</feature>
<evidence type="ECO:0000259" key="4">
    <source>
        <dbReference type="Pfam" id="PF20155"/>
    </source>
</evidence>
<name>A0A1H3TFZ3_9BURK</name>
<dbReference type="Proteomes" id="UP000183417">
    <property type="component" value="Unassembled WGS sequence"/>
</dbReference>
<keyword evidence="3" id="KW-0472">Membrane</keyword>
<dbReference type="Pfam" id="PF20155">
    <property type="entry name" value="TMP_3"/>
    <property type="match status" value="1"/>
</dbReference>
<dbReference type="RefSeq" id="WP_074923536.1">
    <property type="nucleotide sequence ID" value="NZ_CP141274.1"/>
</dbReference>
<feature type="domain" description="Tape measure protein N-terminal" evidence="4">
    <location>
        <begin position="66"/>
        <end position="237"/>
    </location>
</feature>
<gene>
    <name evidence="5" type="ORF">SAMN05421547_12847</name>
</gene>
<evidence type="ECO:0000256" key="1">
    <source>
        <dbReference type="SAM" id="Coils"/>
    </source>
</evidence>
<evidence type="ECO:0000256" key="2">
    <source>
        <dbReference type="SAM" id="MobiDB-lite"/>
    </source>
</evidence>
<sequence>MIGSSNINYLRFLITGDSSQLQAEVEKSKRTVTGMVDGMAGSLGRLGTLLGGVFTGFTVTAFAAKLVSVQREFDKLNSSLVTVTGSALAAGREMAWIEQFAKDTPYGLAQATEAFVKMKALGLDPTQAKLTSFGNTAAGMGKSLMQMIEAVADASTGEFERLKEFGIKASKQGEMVAFTFQGVTTKVKNSAKEITAYLESIGNTAFGGAMEERSKTLDGALSALGDSWDKLFRKINESTGFADKAAAGVRLVTDAIDWLGDAIKSNQGLVTGMLGALGGAAVVAGIMGVVSAIGILTGAFSALAAVALANPVALTLLGIGAVAGVGVAAVSAISNSVDGIHRSITGLKAEIERLESDKTFARINGRDPGFLRNIDLGIEERKKSIQELEGKLKAIEAKDPRNQMQYKGRGQSFADEAARLVQEEAKAEEELAEIRRGLYGVNKDYLPQLQKLNELRQAGRITEATYVDLVSKLAKENYKEDESAKARAASAKQLHTAYGNLVDSIEEKIAAQRLEISGGEKLGEADKLRIKYSQDLLGSLKGLNAGERANIEAKLKTLKTLEKENEAKQKALKLAEEERKYRQEWMTTQGKTVEELTASNQALRDEIELIGLSAEQQRVVIEQRQMAIILSKEQQLAEMERAAALTGTMTMEHALLQQEIELLRERLGLTSVKASREASAEAAKASTAEWQKGVDQIGQSLADQLMQGGLSFGQYLKNLARTLIFKPLIQATVQIAGGALGGLFGAPAAAGQSGGAGMGMLNNLGTLGAGAQAMWGFLPGASAASLAGANAVGLAGGDALGALIAGNGGWAGVGAGAGASLGGLVSAALPWLAGGLAIFSLIKGGLFGSRGPNHRGGVYSTATNDWDESAKQALGKDAWGNALGDFTKRGDKELGKQVGVSVNALIDVYKSLAKFAGGTAKDIDIAAGIAMNPKYADEGVYGYFQILDKVTGEVLSSYKNRDMGRDPEKAFATFVADMGGSLIEQIKKADIPSWMRNVFDDMGEEITLESFNAALQTVQLTGVAIEGWTRNITNFGKLGDEAIAKLIKKAGNIQNLIAGMDGFYEGFYSERERIENAAKAVDKALADLKIDIDPRMGQDAKAKFRKLIEDAMAAGDVELLAKLIPLAKEFGAVADAAGQVLDTLKNERRQLEAEYLRATGQTDKYREALRKLATEGMTEAERAAWDYNQALREEIARVDQRTDLERKLLEMQGNTAELRKRELAAMDPSNRALQQRIWAIEDTRDLFQRAAARDREALQKEASALESSIGLIRAAVDMLAGSARELYDSVDGSQQMLASQGMAYIDFALQGVRAGSSVSDYAGLTDAVTAMRSGLSNGVYTSAFERQRDALVWAGKLSELSELGGKKLTFEERQLKALNTQIEWLDNLVKRADELIGGTSKINGTVTQYFEQLLAALGVSEAPDGSGGGKTGGGAVFGPGGTPSKPVDSKYGSVNNVGGITWRDPITDPDRVAHLDEINAIKQRYDGTGDVAGLWAEASAAGASAKDLADIYGYFERDVIAALRAAGVPGYATGGMHAGGLRVVGERGWELEATGAARIWNQDQLGRALRGGGDGELWAGVMEEVRALRMEVARLTEVSIATANNTAGLPGYVDQRDSMSEGGNADRVEIMNVDEIAQAIAQKVSA</sequence>
<keyword evidence="1" id="KW-0175">Coiled coil</keyword>
<feature type="coiled-coil region" evidence="1">
    <location>
        <begin position="544"/>
        <end position="584"/>
    </location>
</feature>
<organism evidence="5 6">
    <name type="scientific">Delftia lacustris</name>
    <dbReference type="NCBI Taxonomy" id="558537"/>
    <lineage>
        <taxon>Bacteria</taxon>
        <taxon>Pseudomonadati</taxon>
        <taxon>Pseudomonadota</taxon>
        <taxon>Betaproteobacteria</taxon>
        <taxon>Burkholderiales</taxon>
        <taxon>Comamonadaceae</taxon>
        <taxon>Delftia</taxon>
    </lineage>
</organism>
<evidence type="ECO:0000313" key="6">
    <source>
        <dbReference type="Proteomes" id="UP000183417"/>
    </source>
</evidence>
<keyword evidence="3" id="KW-1133">Transmembrane helix</keyword>
<proteinExistence type="predicted"/>
<dbReference type="GeneID" id="94693395"/>
<dbReference type="EMBL" id="FNPE01000028">
    <property type="protein sequence ID" value="SDZ49146.1"/>
    <property type="molecule type" value="Genomic_DNA"/>
</dbReference>
<feature type="coiled-coil region" evidence="1">
    <location>
        <begin position="344"/>
        <end position="437"/>
    </location>
</feature>
<accession>A0A1H3TFZ3</accession>
<keyword evidence="3" id="KW-0812">Transmembrane</keyword>
<feature type="coiled-coil region" evidence="1">
    <location>
        <begin position="1134"/>
        <end position="1161"/>
    </location>
</feature>
<feature type="transmembrane region" description="Helical" evidence="3">
    <location>
        <begin position="273"/>
        <end position="300"/>
    </location>
</feature>
<reference evidence="5 6" key="1">
    <citation type="submission" date="2016-10" db="EMBL/GenBank/DDBJ databases">
        <authorList>
            <person name="de Groot N.N."/>
        </authorList>
    </citation>
    <scope>NUCLEOTIDE SEQUENCE [LARGE SCALE GENOMIC DNA]</scope>
    <source>
        <strain evidence="5 6">LMG 24775</strain>
    </source>
</reference>
<feature type="region of interest" description="Disordered" evidence="2">
    <location>
        <begin position="1424"/>
        <end position="1450"/>
    </location>
</feature>